<dbReference type="EMBL" id="BK016157">
    <property type="protein sequence ID" value="DAF98886.1"/>
    <property type="molecule type" value="Genomic_DNA"/>
</dbReference>
<dbReference type="SUPFAM" id="SSF55166">
    <property type="entry name" value="Hedgehog/DD-peptidase"/>
    <property type="match status" value="1"/>
</dbReference>
<dbReference type="Pfam" id="PF08291">
    <property type="entry name" value="Peptidase_M15_3"/>
    <property type="match status" value="1"/>
</dbReference>
<name>A0A8S5UWZ5_9CAUD</name>
<protein>
    <submittedName>
        <fullName evidence="2">Peptidase</fullName>
    </submittedName>
</protein>
<proteinExistence type="predicted"/>
<dbReference type="InterPro" id="IPR009045">
    <property type="entry name" value="Zn_M74/Hedgehog-like"/>
</dbReference>
<reference evidence="2" key="1">
    <citation type="journal article" date="2021" name="Proc. Natl. Acad. Sci. U.S.A.">
        <title>A Catalog of Tens of Thousands of Viruses from Human Metagenomes Reveals Hidden Associations with Chronic Diseases.</title>
        <authorList>
            <person name="Tisza M.J."/>
            <person name="Buck C.B."/>
        </authorList>
    </citation>
    <scope>NUCLEOTIDE SEQUENCE</scope>
    <source>
        <strain evidence="2">CtzO58</strain>
    </source>
</reference>
<sequence length="145" mass="16431">MMGTISKDFSYREFEASPTAECEGICNVITSFAVRDAVKELTERVLQPLRDKVGHPLRINSGYRCPELNRAVGGVPTSQHVKGEAADIAAADPFLLAKVVRNTPEIWKEVDQMIIYPTFVHISHRKGGPQRRQLLYNKRYQGERF</sequence>
<dbReference type="Gene3D" id="3.30.1380.10">
    <property type="match status" value="1"/>
</dbReference>
<dbReference type="InterPro" id="IPR013230">
    <property type="entry name" value="Peptidase_M15A_C"/>
</dbReference>
<feature type="domain" description="Peptidase M15A C-terminal" evidence="1">
    <location>
        <begin position="9"/>
        <end position="122"/>
    </location>
</feature>
<evidence type="ECO:0000313" key="2">
    <source>
        <dbReference type="EMBL" id="DAF98886.1"/>
    </source>
</evidence>
<evidence type="ECO:0000259" key="1">
    <source>
        <dbReference type="Pfam" id="PF08291"/>
    </source>
</evidence>
<organism evidence="2">
    <name type="scientific">Siphoviridae sp. ctzO58</name>
    <dbReference type="NCBI Taxonomy" id="2825748"/>
    <lineage>
        <taxon>Viruses</taxon>
        <taxon>Duplodnaviria</taxon>
        <taxon>Heunggongvirae</taxon>
        <taxon>Uroviricota</taxon>
        <taxon>Caudoviricetes</taxon>
    </lineage>
</organism>
<accession>A0A8S5UWZ5</accession>